<dbReference type="AlphaFoldDB" id="J0ZLI4"/>
<keyword evidence="2" id="KW-1133">Transmembrane helix</keyword>
<gene>
    <name evidence="3" type="ORF">ME5_01824</name>
</gene>
<protein>
    <submittedName>
        <fullName evidence="3">Uncharacterized protein</fullName>
    </submittedName>
</protein>
<sequence>MTKYVALLKKAIAHRKNPTASFRRHIYIKARLAIDMKLLEVEATDSVVKQHRAMLEQAIMEIETFYISETIMGELKKSGAIAPLDKSFYNNTNEFDIEDNFQKLDEVAEKYIKAKDNETLLSSKTDRMKAQLEGAEDRSVTEQKSSYESQLKSDLTSKSAFSTNSLTEKFQPETVSSSAKKYDDDKIFTQKQMSHDHSLAEESHTMNDSLNTVKAHENKDVSTYSQQETRSSPTIHIREHGDFDIEFAEKSDPYFKYKVAKTTNKNAQLTDLKHCVKSAVVINEDHTLKEQSAYVNDLITNKHVYNVKSVHNSTPIAHSRHAKIDIVSIKQFNDEQPWKVSQNTQQDNSVNRQYENLEEQKFYIDSDSAIPNFSIQRYKEPSPKNDTQDINSYSMNSYENQTNESDDHKDTKNQELQESENGQLNNDVQTKVSQNSRQDQDLHPFDTGALSNKILEQDSIVTTNNVSEAAPLVHEKEPRTYDQNSTFHEDPLLNDIIKSEEDAVLATEKAVEEEFFPLADYHENEDEKKNFFVTEGAINDINSSVLENTQIYDNNITKKSDRLLRVENVAYVFYALISLFVVFSIYFIVKLYSGNGNLKTSVALSYQSGGESGKNFSQSQQKIAKIENHAYNNDAVNFTNVQHNDTINDNGQKQIQTYMPAQVNNGEGVQHFAQTHNEPEVFFNAPFTHIAANEQNTSQFLAVPHSSVDLTAEQSSTTEKTQLISALSTAMLYDQTEDKKWNKISSSQVNWSGIPLLVSAAGRREYTAKSDTLFADQNLAADITFKKNHDKNLAASYIIELRFKYTEPDQNKFVTEIDHIDLETNKIFLNQNIVVSKFDDNYFAAAILFDQNIMNNDTELMKIFEGINIIFTNSENKKFFIYIDKGITGTEVIEKLIEG</sequence>
<feature type="region of interest" description="Disordered" evidence="1">
    <location>
        <begin position="376"/>
        <end position="447"/>
    </location>
</feature>
<keyword evidence="4" id="KW-1185">Reference proteome</keyword>
<feature type="compositionally biased region" description="Basic and acidic residues" evidence="1">
    <location>
        <begin position="124"/>
        <end position="141"/>
    </location>
</feature>
<dbReference type="PATRIC" id="fig|1094558.3.peg.1958"/>
<dbReference type="EMBL" id="AIMB01000008">
    <property type="protein sequence ID" value="EJF89273.1"/>
    <property type="molecule type" value="Genomic_DNA"/>
</dbReference>
<evidence type="ECO:0000256" key="2">
    <source>
        <dbReference type="SAM" id="Phobius"/>
    </source>
</evidence>
<feature type="compositionally biased region" description="Basic and acidic residues" evidence="1">
    <location>
        <begin position="377"/>
        <end position="387"/>
    </location>
</feature>
<proteinExistence type="predicted"/>
<comment type="caution">
    <text evidence="3">The sequence shown here is derived from an EMBL/GenBank/DDBJ whole genome shotgun (WGS) entry which is preliminary data.</text>
</comment>
<feature type="region of interest" description="Disordered" evidence="1">
    <location>
        <begin position="124"/>
        <end position="151"/>
    </location>
</feature>
<dbReference type="STRING" id="1094558.ME5_01824"/>
<dbReference type="OrthoDB" id="8442940at2"/>
<feature type="compositionally biased region" description="Polar residues" evidence="1">
    <location>
        <begin position="416"/>
        <end position="437"/>
    </location>
</feature>
<feature type="transmembrane region" description="Helical" evidence="2">
    <location>
        <begin position="569"/>
        <end position="589"/>
    </location>
</feature>
<feature type="compositionally biased region" description="Basic and acidic residues" evidence="1">
    <location>
        <begin position="405"/>
        <end position="415"/>
    </location>
</feature>
<feature type="compositionally biased region" description="Polar residues" evidence="1">
    <location>
        <begin position="388"/>
        <end position="403"/>
    </location>
</feature>
<evidence type="ECO:0000313" key="4">
    <source>
        <dbReference type="Proteomes" id="UP000008952"/>
    </source>
</evidence>
<dbReference type="HOGENOM" id="CLU_322029_0_0_5"/>
<evidence type="ECO:0000313" key="3">
    <source>
        <dbReference type="EMBL" id="EJF89273.1"/>
    </source>
</evidence>
<evidence type="ECO:0000256" key="1">
    <source>
        <dbReference type="SAM" id="MobiDB-lite"/>
    </source>
</evidence>
<dbReference type="Proteomes" id="UP000008952">
    <property type="component" value="Unassembled WGS sequence"/>
</dbReference>
<keyword evidence="2" id="KW-0472">Membrane</keyword>
<keyword evidence="2" id="KW-0812">Transmembrane</keyword>
<organism evidence="3 4">
    <name type="scientific">Bartonella tamiae Th239</name>
    <dbReference type="NCBI Taxonomy" id="1094558"/>
    <lineage>
        <taxon>Bacteria</taxon>
        <taxon>Pseudomonadati</taxon>
        <taxon>Pseudomonadota</taxon>
        <taxon>Alphaproteobacteria</taxon>
        <taxon>Hyphomicrobiales</taxon>
        <taxon>Bartonellaceae</taxon>
        <taxon>Bartonella</taxon>
    </lineage>
</organism>
<feature type="compositionally biased region" description="Polar residues" evidence="1">
    <location>
        <begin position="142"/>
        <end position="151"/>
    </location>
</feature>
<name>J0ZLI4_9HYPH</name>
<accession>J0ZLI4</accession>
<reference evidence="3 4" key="1">
    <citation type="submission" date="2012-03" db="EMBL/GenBank/DDBJ databases">
        <title>The Genome Sequence of Bartonella tamiae Th239.</title>
        <authorList>
            <consortium name="The Broad Institute Genome Sequencing Platform"/>
            <consortium name="The Broad Institute Genome Sequencing Center for Infectious Disease"/>
            <person name="Feldgarden M."/>
            <person name="Kirby J."/>
            <person name="Kosoy M."/>
            <person name="Birtles R."/>
            <person name="Probert W.S."/>
            <person name="Chiaraviglio L."/>
            <person name="Young S.K."/>
            <person name="Zeng Q."/>
            <person name="Gargeya S."/>
            <person name="Fitzgerald M."/>
            <person name="Haas B."/>
            <person name="Abouelleil A."/>
            <person name="Alvarado L."/>
            <person name="Arachchi H.M."/>
            <person name="Berlin A."/>
            <person name="Chapman S.B."/>
            <person name="Gearin G."/>
            <person name="Goldberg J."/>
            <person name="Griggs A."/>
            <person name="Gujja S."/>
            <person name="Hansen M."/>
            <person name="Heiman D."/>
            <person name="Howarth C."/>
            <person name="Larimer J."/>
            <person name="Lui A."/>
            <person name="MacDonald P.J.P."/>
            <person name="McCowen C."/>
            <person name="Montmayeur A."/>
            <person name="Murphy C."/>
            <person name="Neiman D."/>
            <person name="Pearson M."/>
            <person name="Priest M."/>
            <person name="Roberts A."/>
            <person name="Saif S."/>
            <person name="Shea T."/>
            <person name="Sisk P."/>
            <person name="Stolte C."/>
            <person name="Sykes S."/>
            <person name="Wortman J."/>
            <person name="Nusbaum C."/>
            <person name="Birren B."/>
        </authorList>
    </citation>
    <scope>NUCLEOTIDE SEQUENCE [LARGE SCALE GENOMIC DNA]</scope>
    <source>
        <strain evidence="3 4">Th239</strain>
    </source>
</reference>